<dbReference type="InParanoid" id="A0A200PUZ8"/>
<name>A0A200PUZ8_MACCD</name>
<sequence length="375" mass="41461">MNLGHRQASEEKRVEEQNWPILDMPNSNGIPSDETGNWRSMQTSSGIPKLTAPLIWTAGEEFTAAGRRRKGRRSEVGRPPESRSPERRLPVAGVDVAGRRSGGRRSPDHPLEVVETVLGVADVAWSAMEFSHNHLHHHQDQQSNDHPSSVSEEAEEKEIASLRSENQRLRSLLEENLKLFQNLSQSPSLSKDCPPDLYKRLVAAVDSTAFLTQLESLHQASLNASTNNFPFEEATEADLQSVKILVNGEPSWWVWVTDEKLSSCVEERSGIDDENYVVVNEEQVVEGVANFMAKCILSNPKAKKLSPEELQKTVASALGGVNKLEQMVNIWHAGKIFYALSTWGLALTGLYTHRAILKVAAKGIGASGKVIMMAL</sequence>
<reference evidence="2 3" key="1">
    <citation type="journal article" date="2017" name="Mol. Plant">
        <title>The Genome of Medicinal Plant Macleaya cordata Provides New Insights into Benzylisoquinoline Alkaloids Metabolism.</title>
        <authorList>
            <person name="Liu X."/>
            <person name="Liu Y."/>
            <person name="Huang P."/>
            <person name="Ma Y."/>
            <person name="Qing Z."/>
            <person name="Tang Q."/>
            <person name="Cao H."/>
            <person name="Cheng P."/>
            <person name="Zheng Y."/>
            <person name="Yuan Z."/>
            <person name="Zhou Y."/>
            <person name="Liu J."/>
            <person name="Tang Z."/>
            <person name="Zhuo Y."/>
            <person name="Zhang Y."/>
            <person name="Yu L."/>
            <person name="Huang J."/>
            <person name="Yang P."/>
            <person name="Peng Q."/>
            <person name="Zhang J."/>
            <person name="Jiang W."/>
            <person name="Zhang Z."/>
            <person name="Lin K."/>
            <person name="Ro D.K."/>
            <person name="Chen X."/>
            <person name="Xiong X."/>
            <person name="Shang Y."/>
            <person name="Huang S."/>
            <person name="Zeng J."/>
        </authorList>
    </citation>
    <scope>NUCLEOTIDE SEQUENCE [LARGE SCALE GENOMIC DNA]</scope>
    <source>
        <strain evidence="3">cv. BLH2017</strain>
        <tissue evidence="2">Root</tissue>
    </source>
</reference>
<dbReference type="PANTHER" id="PTHR33874:SF4">
    <property type="entry name" value="EXPRESSED PROTEIN"/>
    <property type="match status" value="1"/>
</dbReference>
<feature type="region of interest" description="Disordered" evidence="1">
    <location>
        <begin position="1"/>
        <end position="110"/>
    </location>
</feature>
<proteinExistence type="predicted"/>
<feature type="region of interest" description="Disordered" evidence="1">
    <location>
        <begin position="134"/>
        <end position="161"/>
    </location>
</feature>
<protein>
    <submittedName>
        <fullName evidence="2">Uncharacterized protein</fullName>
    </submittedName>
</protein>
<dbReference type="AlphaFoldDB" id="A0A200PUZ8"/>
<comment type="caution">
    <text evidence="2">The sequence shown here is derived from an EMBL/GenBank/DDBJ whole genome shotgun (WGS) entry which is preliminary data.</text>
</comment>
<accession>A0A200PUZ8</accession>
<evidence type="ECO:0000313" key="2">
    <source>
        <dbReference type="EMBL" id="OVA02024.1"/>
    </source>
</evidence>
<organism evidence="2 3">
    <name type="scientific">Macleaya cordata</name>
    <name type="common">Five-seeded plume-poppy</name>
    <name type="synonym">Bocconia cordata</name>
    <dbReference type="NCBI Taxonomy" id="56857"/>
    <lineage>
        <taxon>Eukaryota</taxon>
        <taxon>Viridiplantae</taxon>
        <taxon>Streptophyta</taxon>
        <taxon>Embryophyta</taxon>
        <taxon>Tracheophyta</taxon>
        <taxon>Spermatophyta</taxon>
        <taxon>Magnoliopsida</taxon>
        <taxon>Ranunculales</taxon>
        <taxon>Papaveraceae</taxon>
        <taxon>Papaveroideae</taxon>
        <taxon>Macleaya</taxon>
    </lineage>
</organism>
<evidence type="ECO:0000256" key="1">
    <source>
        <dbReference type="SAM" id="MobiDB-lite"/>
    </source>
</evidence>
<keyword evidence="3" id="KW-1185">Reference proteome</keyword>
<dbReference type="STRING" id="56857.A0A200PUZ8"/>
<dbReference type="OrthoDB" id="845076at2759"/>
<dbReference type="Proteomes" id="UP000195402">
    <property type="component" value="Unassembled WGS sequence"/>
</dbReference>
<feature type="compositionally biased region" description="Basic and acidic residues" evidence="1">
    <location>
        <begin position="7"/>
        <end position="16"/>
    </location>
</feature>
<dbReference type="EMBL" id="MVGT01004021">
    <property type="protein sequence ID" value="OVA02024.1"/>
    <property type="molecule type" value="Genomic_DNA"/>
</dbReference>
<dbReference type="FunCoup" id="A0A200PUZ8">
    <property type="interactions" value="1031"/>
</dbReference>
<dbReference type="PANTHER" id="PTHR33874">
    <property type="entry name" value="RING FINGER PROTEIN"/>
    <property type="match status" value="1"/>
</dbReference>
<dbReference type="OMA" id="FMARCIV"/>
<evidence type="ECO:0000313" key="3">
    <source>
        <dbReference type="Proteomes" id="UP000195402"/>
    </source>
</evidence>
<feature type="compositionally biased region" description="Polar residues" evidence="1">
    <location>
        <begin position="25"/>
        <end position="46"/>
    </location>
</feature>
<gene>
    <name evidence="2" type="ORF">BVC80_8137g9</name>
</gene>
<feature type="compositionally biased region" description="Basic and acidic residues" evidence="1">
    <location>
        <begin position="73"/>
        <end position="89"/>
    </location>
</feature>
<feature type="compositionally biased region" description="Polar residues" evidence="1">
    <location>
        <begin position="141"/>
        <end position="151"/>
    </location>
</feature>